<dbReference type="AlphaFoldDB" id="A0A892ZKW2"/>
<comment type="cofactor">
    <cofactor evidence="2">
        <name>Mg(2+)</name>
        <dbReference type="ChEBI" id="CHEBI:18420"/>
    </cofactor>
</comment>
<dbReference type="InterPro" id="IPR000086">
    <property type="entry name" value="NUDIX_hydrolase_dom"/>
</dbReference>
<keyword evidence="10" id="KW-1185">Reference proteome</keyword>
<dbReference type="RefSeq" id="WP_230340356.1">
    <property type="nucleotide sequence ID" value="NZ_CP069798.1"/>
</dbReference>
<dbReference type="Pfam" id="PF00293">
    <property type="entry name" value="NUDIX"/>
    <property type="match status" value="1"/>
</dbReference>
<dbReference type="KEGG" id="ptes:JQU52_06770"/>
<name>A0A892ZKW2_9NEIS</name>
<evidence type="ECO:0000256" key="1">
    <source>
        <dbReference type="ARBA" id="ARBA00000847"/>
    </source>
</evidence>
<dbReference type="GO" id="GO:0005829">
    <property type="term" value="C:cytosol"/>
    <property type="evidence" value="ECO:0007669"/>
    <property type="project" value="TreeGrafter"/>
</dbReference>
<dbReference type="GO" id="GO:0016787">
    <property type="term" value="F:hydrolase activity"/>
    <property type="evidence" value="ECO:0007669"/>
    <property type="project" value="UniProtKB-KW"/>
</dbReference>
<evidence type="ECO:0000256" key="2">
    <source>
        <dbReference type="ARBA" id="ARBA00001946"/>
    </source>
</evidence>
<dbReference type="FunFam" id="3.90.79.10:FF:000024">
    <property type="entry name" value="ADP-ribose pyrophosphatase"/>
    <property type="match status" value="1"/>
</dbReference>
<proteinExistence type="inferred from homology"/>
<dbReference type="Proteomes" id="UP000653156">
    <property type="component" value="Chromosome"/>
</dbReference>
<comment type="catalytic activity">
    <reaction evidence="1">
        <text>GDP-alpha-D-mannose + H2O = alpha-D-mannose 1-phosphate + GMP + 2 H(+)</text>
        <dbReference type="Rhea" id="RHEA:27978"/>
        <dbReference type="ChEBI" id="CHEBI:15377"/>
        <dbReference type="ChEBI" id="CHEBI:15378"/>
        <dbReference type="ChEBI" id="CHEBI:57527"/>
        <dbReference type="ChEBI" id="CHEBI:58115"/>
        <dbReference type="ChEBI" id="CHEBI:58409"/>
    </reaction>
</comment>
<dbReference type="PROSITE" id="PS51462">
    <property type="entry name" value="NUDIX"/>
    <property type="match status" value="1"/>
</dbReference>
<evidence type="ECO:0000259" key="8">
    <source>
        <dbReference type="PROSITE" id="PS51462"/>
    </source>
</evidence>
<evidence type="ECO:0000256" key="6">
    <source>
        <dbReference type="ARBA" id="ARBA00032162"/>
    </source>
</evidence>
<evidence type="ECO:0000256" key="4">
    <source>
        <dbReference type="ARBA" id="ARBA00016377"/>
    </source>
</evidence>
<feature type="domain" description="Nudix hydrolase" evidence="8">
    <location>
        <begin position="39"/>
        <end position="170"/>
    </location>
</feature>
<organism evidence="9 10">
    <name type="scientific">Paralysiella testudinis</name>
    <dbReference type="NCBI Taxonomy" id="2809020"/>
    <lineage>
        <taxon>Bacteria</taxon>
        <taxon>Pseudomonadati</taxon>
        <taxon>Pseudomonadota</taxon>
        <taxon>Betaproteobacteria</taxon>
        <taxon>Neisseriales</taxon>
        <taxon>Neisseriaceae</taxon>
        <taxon>Paralysiella</taxon>
    </lineage>
</organism>
<dbReference type="Gene3D" id="3.90.79.10">
    <property type="entry name" value="Nucleoside Triphosphate Pyrophosphohydrolase"/>
    <property type="match status" value="1"/>
</dbReference>
<dbReference type="GO" id="GO:0019693">
    <property type="term" value="P:ribose phosphate metabolic process"/>
    <property type="evidence" value="ECO:0007669"/>
    <property type="project" value="TreeGrafter"/>
</dbReference>
<evidence type="ECO:0000256" key="7">
    <source>
        <dbReference type="ARBA" id="ARBA00032272"/>
    </source>
</evidence>
<dbReference type="CDD" id="cd03424">
    <property type="entry name" value="NUDIX_ADPRase_Nudt5_UGPPase_Nudt14"/>
    <property type="match status" value="1"/>
</dbReference>
<dbReference type="InterPro" id="IPR015797">
    <property type="entry name" value="NUDIX_hydrolase-like_dom_sf"/>
</dbReference>
<sequence>MNLTETQISSEPIFEGTFLDIHRDTVRLPNGKEASRIVVRHPGAACVLALTAEQQVVLVRQWRYPLGKPVLEVPAGKLDMAGEDPAACALRELAEETPYVADTVRLLHTFYTAPGFCNEKMYLYLAENVQPGSTLAADEDEFVETVLLSRAQVQAALRDNQIEDAKTLIALQYWLLNS</sequence>
<dbReference type="EMBL" id="CP069798">
    <property type="protein sequence ID" value="QRQ83058.1"/>
    <property type="molecule type" value="Genomic_DNA"/>
</dbReference>
<accession>A0A892ZKW2</accession>
<evidence type="ECO:0000313" key="9">
    <source>
        <dbReference type="EMBL" id="QRQ83058.1"/>
    </source>
</evidence>
<reference evidence="9" key="1">
    <citation type="submission" date="2021-02" db="EMBL/GenBank/DDBJ databases">
        <title>Neisseriaceae sp. 26B isolated from the cloaca of a Common Toad-headed Turtle (Mesoclemmys nasuta).</title>
        <authorList>
            <person name="Spergser J."/>
            <person name="Busse H.-J."/>
        </authorList>
    </citation>
    <scope>NUCLEOTIDE SEQUENCE</scope>
    <source>
        <strain evidence="9">26B</strain>
    </source>
</reference>
<keyword evidence="5 9" id="KW-0378">Hydrolase</keyword>
<gene>
    <name evidence="9" type="ORF">JQU52_06770</name>
</gene>
<evidence type="ECO:0000256" key="3">
    <source>
        <dbReference type="ARBA" id="ARBA00007275"/>
    </source>
</evidence>
<evidence type="ECO:0000313" key="10">
    <source>
        <dbReference type="Proteomes" id="UP000653156"/>
    </source>
</evidence>
<dbReference type="GO" id="GO:0006753">
    <property type="term" value="P:nucleoside phosphate metabolic process"/>
    <property type="evidence" value="ECO:0007669"/>
    <property type="project" value="TreeGrafter"/>
</dbReference>
<comment type="similarity">
    <text evidence="3">Belongs to the Nudix hydrolase family. NudK subfamily.</text>
</comment>
<evidence type="ECO:0000256" key="5">
    <source>
        <dbReference type="ARBA" id="ARBA00022801"/>
    </source>
</evidence>
<protein>
    <recommendedName>
        <fullName evidence="4">GDP-mannose pyrophosphatase</fullName>
    </recommendedName>
    <alternativeName>
        <fullName evidence="6">GDP-mannose hydrolase</fullName>
    </alternativeName>
    <alternativeName>
        <fullName evidence="7">GDPMK</fullName>
    </alternativeName>
</protein>
<dbReference type="SUPFAM" id="SSF55811">
    <property type="entry name" value="Nudix"/>
    <property type="match status" value="1"/>
</dbReference>
<dbReference type="PANTHER" id="PTHR11839">
    <property type="entry name" value="UDP/ADP-SUGAR PYROPHOSPHATASE"/>
    <property type="match status" value="1"/>
</dbReference>
<dbReference type="PANTHER" id="PTHR11839:SF18">
    <property type="entry name" value="NUDIX HYDROLASE DOMAIN-CONTAINING PROTEIN"/>
    <property type="match status" value="1"/>
</dbReference>